<dbReference type="SUPFAM" id="SSF48371">
    <property type="entry name" value="ARM repeat"/>
    <property type="match status" value="1"/>
</dbReference>
<dbReference type="GO" id="GO:0007166">
    <property type="term" value="P:cell surface receptor signaling pathway"/>
    <property type="evidence" value="ECO:0007669"/>
    <property type="project" value="InterPro"/>
</dbReference>
<dbReference type="InterPro" id="IPR016024">
    <property type="entry name" value="ARM-type_fold"/>
</dbReference>
<dbReference type="GO" id="GO:0016020">
    <property type="term" value="C:membrane"/>
    <property type="evidence" value="ECO:0007669"/>
    <property type="project" value="UniProtKB-SubCell"/>
</dbReference>
<dbReference type="SMART" id="SM00185">
    <property type="entry name" value="ARM"/>
    <property type="match status" value="5"/>
</dbReference>
<dbReference type="SMART" id="SM00504">
    <property type="entry name" value="Ubox"/>
    <property type="match status" value="1"/>
</dbReference>
<dbReference type="Pfam" id="PF04564">
    <property type="entry name" value="U-box"/>
    <property type="match status" value="1"/>
</dbReference>
<dbReference type="EC" id="2.3.2.27" evidence="4"/>
<dbReference type="FunFam" id="1.25.10.10:FF:000082">
    <property type="entry name" value="RING-type E3 ubiquitin transferase"/>
    <property type="match status" value="1"/>
</dbReference>
<comment type="pathway">
    <text evidence="3">Protein modification; protein ubiquitination.</text>
</comment>
<dbReference type="FunFam" id="1.20.930.20:FF:000002">
    <property type="entry name" value="RING-type E3 ubiquitin transferase"/>
    <property type="match status" value="1"/>
</dbReference>
<gene>
    <name evidence="13" type="ORF">GIB67_038264</name>
</gene>
<dbReference type="PANTHER" id="PTHR23315">
    <property type="entry name" value="U BOX DOMAIN-CONTAINING"/>
    <property type="match status" value="1"/>
</dbReference>
<feature type="domain" description="U-box" evidence="12">
    <location>
        <begin position="260"/>
        <end position="334"/>
    </location>
</feature>
<dbReference type="FunFam" id="3.30.40.10:FF:000335">
    <property type="entry name" value="RING-type E3 ubiquitin transferase"/>
    <property type="match status" value="1"/>
</dbReference>
<dbReference type="GO" id="GO:0061630">
    <property type="term" value="F:ubiquitin protein ligase activity"/>
    <property type="evidence" value="ECO:0007669"/>
    <property type="project" value="UniProtKB-EC"/>
</dbReference>
<evidence type="ECO:0000259" key="12">
    <source>
        <dbReference type="PROSITE" id="PS51698"/>
    </source>
</evidence>
<dbReference type="InterPro" id="IPR003406">
    <property type="entry name" value="Glyco_trans_14"/>
</dbReference>
<keyword evidence="14" id="KW-1185">Reference proteome</keyword>
<evidence type="ECO:0000256" key="11">
    <source>
        <dbReference type="PROSITE-ProRule" id="PRU00259"/>
    </source>
</evidence>
<name>A0A7J7MSD3_9MAGN</name>
<evidence type="ECO:0000256" key="1">
    <source>
        <dbReference type="ARBA" id="ARBA00000900"/>
    </source>
</evidence>
<dbReference type="Proteomes" id="UP000541444">
    <property type="component" value="Unassembled WGS sequence"/>
</dbReference>
<dbReference type="InterPro" id="IPR045210">
    <property type="entry name" value="RING-Ubox_PUB"/>
</dbReference>
<comment type="catalytic activity">
    <reaction evidence="1">
        <text>S-ubiquitinyl-[E2 ubiquitin-conjugating enzyme]-L-cysteine + [acceptor protein]-L-lysine = [E2 ubiquitin-conjugating enzyme]-L-cysteine + N(6)-ubiquitinyl-[acceptor protein]-L-lysine.</text>
        <dbReference type="EC" id="2.3.2.27"/>
    </reaction>
</comment>
<keyword evidence="8" id="KW-0833">Ubl conjugation pathway</keyword>
<keyword evidence="7" id="KW-0677">Repeat</keyword>
<keyword evidence="5" id="KW-0328">Glycosyltransferase</keyword>
<sequence>MGEVMEKGGDVSNGHKDEIGVIQGLMDLIEAVGLFGEYRRTHRKESFNLVRRIKLLIPLLEEIGEIEAPVIGKGLACLCKLMKALNSAKKLLKTCHDGSKIFLAFDGETIMGRFHAVYDKLNQALDGMPYDELEISDEVKEQVELMCVQLRRAKRRTDTQDIELAMDMMVVFSKNDDRNADSAILERLAKKLELHTVPDLKTETIAIRKLIKERNGQNAESTQHIIDLLSKFKQLAGFEEANVLDDILVSKTLEKCPSLCIPNDFLCPITLEIMTDPVIVASGQTYERESIQKWLDSNHRTCPKTRQTLAHLSLAPNFALRNLILQWCEKNKFELPKRDANANADSSSTEHKEEIDVLVKNLSSCHLDVQRKAVMKIRLLSKENPDNRITIASSGGIPPLVQLLSYPDSKIQEHTVTALLNLSIDEANKRLIVREGAIPPIIEVLQKGKIGARENSAACLFSLSMLDENKVTIASLNGIPPLVDLLQNGTIRGKKDAATALFNLSLNQGNRARAIKAGIVKPVLQLLTDKNLGMVDEALSILLLLASHPEGRNEVGQLSFIETLVEFIKVGTPKNKECAISVLLELGLNNSSFVLAALQYGVYEHLIEVASYINNYVMSSSRSFMDSFVDVKGDRYHPKMSSIIPKDKWRNGSKWIALVRRQAEVVVDDDIILPVFNKYCKRRPLRDHDCIRQVKNKPSLDALLSDICISTSAAPTFLPANHFVNEFSHGKV</sequence>
<accession>A0A7J7MSD3</accession>
<dbReference type="EMBL" id="JACGCM010001259">
    <property type="protein sequence ID" value="KAF6157796.1"/>
    <property type="molecule type" value="Genomic_DNA"/>
</dbReference>
<organism evidence="13 14">
    <name type="scientific">Kingdonia uniflora</name>
    <dbReference type="NCBI Taxonomy" id="39325"/>
    <lineage>
        <taxon>Eukaryota</taxon>
        <taxon>Viridiplantae</taxon>
        <taxon>Streptophyta</taxon>
        <taxon>Embryophyta</taxon>
        <taxon>Tracheophyta</taxon>
        <taxon>Spermatophyta</taxon>
        <taxon>Magnoliopsida</taxon>
        <taxon>Ranunculales</taxon>
        <taxon>Circaeasteraceae</taxon>
        <taxon>Kingdonia</taxon>
    </lineage>
</organism>
<dbReference type="Gene3D" id="1.25.10.10">
    <property type="entry name" value="Leucine-rich Repeat Variant"/>
    <property type="match status" value="1"/>
</dbReference>
<evidence type="ECO:0000256" key="5">
    <source>
        <dbReference type="ARBA" id="ARBA00022676"/>
    </source>
</evidence>
<dbReference type="AlphaFoldDB" id="A0A7J7MSD3"/>
<dbReference type="InterPro" id="IPR013083">
    <property type="entry name" value="Znf_RING/FYVE/PHD"/>
</dbReference>
<feature type="repeat" description="ARM" evidence="11">
    <location>
        <begin position="477"/>
        <end position="519"/>
    </location>
</feature>
<proteinExistence type="predicted"/>
<dbReference type="InterPro" id="IPR003613">
    <property type="entry name" value="Ubox_domain"/>
</dbReference>
<dbReference type="GO" id="GO:0016757">
    <property type="term" value="F:glycosyltransferase activity"/>
    <property type="evidence" value="ECO:0007669"/>
    <property type="project" value="UniProtKB-KW"/>
</dbReference>
<dbReference type="SUPFAM" id="SSF57850">
    <property type="entry name" value="RING/U-box"/>
    <property type="match status" value="1"/>
</dbReference>
<keyword evidence="10" id="KW-0325">Glycoprotein</keyword>
<dbReference type="Pfam" id="PF25368">
    <property type="entry name" value="PUB10_N"/>
    <property type="match status" value="1"/>
</dbReference>
<protein>
    <recommendedName>
        <fullName evidence="4">RING-type E3 ubiquitin transferase</fullName>
        <ecNumber evidence="4">2.3.2.27</ecNumber>
    </recommendedName>
</protein>
<evidence type="ECO:0000256" key="2">
    <source>
        <dbReference type="ARBA" id="ARBA00004606"/>
    </source>
</evidence>
<evidence type="ECO:0000256" key="10">
    <source>
        <dbReference type="ARBA" id="ARBA00023180"/>
    </source>
</evidence>
<dbReference type="InterPro" id="IPR011989">
    <property type="entry name" value="ARM-like"/>
</dbReference>
<dbReference type="PROSITE" id="PS51698">
    <property type="entry name" value="U_BOX"/>
    <property type="match status" value="1"/>
</dbReference>
<feature type="repeat" description="ARM" evidence="11">
    <location>
        <begin position="395"/>
        <end position="437"/>
    </location>
</feature>
<dbReference type="PANTHER" id="PTHR23315:SF49">
    <property type="entry name" value="RING-TYPE E3 UBIQUITIN TRANSFERASE"/>
    <property type="match status" value="1"/>
</dbReference>
<dbReference type="InterPro" id="IPR000225">
    <property type="entry name" value="Armadillo"/>
</dbReference>
<dbReference type="GO" id="GO:0016567">
    <property type="term" value="P:protein ubiquitination"/>
    <property type="evidence" value="ECO:0007669"/>
    <property type="project" value="UniProtKB-UniPathway"/>
</dbReference>
<dbReference type="Pfam" id="PF02485">
    <property type="entry name" value="Branch"/>
    <property type="match status" value="1"/>
</dbReference>
<evidence type="ECO:0000256" key="4">
    <source>
        <dbReference type="ARBA" id="ARBA00012483"/>
    </source>
</evidence>
<evidence type="ECO:0000256" key="7">
    <source>
        <dbReference type="ARBA" id="ARBA00022737"/>
    </source>
</evidence>
<evidence type="ECO:0000256" key="9">
    <source>
        <dbReference type="ARBA" id="ARBA00023136"/>
    </source>
</evidence>
<dbReference type="InterPro" id="IPR036537">
    <property type="entry name" value="Adaptor_Cbl_N_dom_sf"/>
</dbReference>
<comment type="subcellular location">
    <subcellularLocation>
        <location evidence="2">Membrane</location>
        <topology evidence="2">Single-pass type II membrane protein</topology>
    </subcellularLocation>
</comment>
<evidence type="ECO:0000313" key="14">
    <source>
        <dbReference type="Proteomes" id="UP000541444"/>
    </source>
</evidence>
<evidence type="ECO:0000256" key="3">
    <source>
        <dbReference type="ARBA" id="ARBA00004906"/>
    </source>
</evidence>
<reference evidence="13 14" key="1">
    <citation type="journal article" date="2020" name="IScience">
        <title>Genome Sequencing of the Endangered Kingdonia uniflora (Circaeasteraceae, Ranunculales) Reveals Potential Mechanisms of Evolutionary Specialization.</title>
        <authorList>
            <person name="Sun Y."/>
            <person name="Deng T."/>
            <person name="Zhang A."/>
            <person name="Moore M.J."/>
            <person name="Landis J.B."/>
            <person name="Lin N."/>
            <person name="Zhang H."/>
            <person name="Zhang X."/>
            <person name="Huang J."/>
            <person name="Zhang X."/>
            <person name="Sun H."/>
            <person name="Wang H."/>
        </authorList>
    </citation>
    <scope>NUCLEOTIDE SEQUENCE [LARGE SCALE GENOMIC DNA]</scope>
    <source>
        <strain evidence="13">TB1705</strain>
        <tissue evidence="13">Leaf</tissue>
    </source>
</reference>
<dbReference type="Gene3D" id="3.30.40.10">
    <property type="entry name" value="Zinc/RING finger domain, C3HC4 (zinc finger)"/>
    <property type="match status" value="1"/>
</dbReference>
<dbReference type="UniPathway" id="UPA00143"/>
<comment type="caution">
    <text evidence="13">The sequence shown here is derived from an EMBL/GenBank/DDBJ whole genome shotgun (WGS) entry which is preliminary data.</text>
</comment>
<dbReference type="InterPro" id="IPR058678">
    <property type="entry name" value="ARM_PUB"/>
</dbReference>
<keyword evidence="6" id="KW-0808">Transferase</keyword>
<dbReference type="PROSITE" id="PS50176">
    <property type="entry name" value="ARM_REPEAT"/>
    <property type="match status" value="2"/>
</dbReference>
<keyword evidence="9" id="KW-0472">Membrane</keyword>
<dbReference type="OrthoDB" id="7537227at2759"/>
<dbReference type="Gene3D" id="1.20.930.20">
    <property type="entry name" value="Adaptor protein Cbl, N-terminal domain"/>
    <property type="match status" value="1"/>
</dbReference>
<dbReference type="InterPro" id="IPR057623">
    <property type="entry name" value="PUB12-19-like_N"/>
</dbReference>
<evidence type="ECO:0000313" key="13">
    <source>
        <dbReference type="EMBL" id="KAF6157796.1"/>
    </source>
</evidence>
<evidence type="ECO:0000256" key="6">
    <source>
        <dbReference type="ARBA" id="ARBA00022679"/>
    </source>
</evidence>
<dbReference type="Pfam" id="PF25598">
    <property type="entry name" value="ARM_PUB"/>
    <property type="match status" value="1"/>
</dbReference>
<evidence type="ECO:0000256" key="8">
    <source>
        <dbReference type="ARBA" id="ARBA00022786"/>
    </source>
</evidence>
<dbReference type="CDD" id="cd16664">
    <property type="entry name" value="RING-Ubox_PUB"/>
    <property type="match status" value="1"/>
</dbReference>